<evidence type="ECO:0000313" key="11">
    <source>
        <dbReference type="Proteomes" id="UP000237350"/>
    </source>
</evidence>
<dbReference type="GO" id="GO:0003743">
    <property type="term" value="F:translation initiation factor activity"/>
    <property type="evidence" value="ECO:0007669"/>
    <property type="project" value="UniProtKB-UniRule"/>
</dbReference>
<dbReference type="InterPro" id="IPR001288">
    <property type="entry name" value="Translation_initiation_fac_3"/>
</dbReference>
<comment type="subcellular location">
    <subcellularLocation>
        <location evidence="5 7">Cytoplasm</location>
    </subcellularLocation>
</comment>
<dbReference type="EMBL" id="LPWH01000051">
    <property type="protein sequence ID" value="POR03959.1"/>
    <property type="molecule type" value="Genomic_DNA"/>
</dbReference>
<sequence>MAKQDLRTNEAIKVREVRLVGSDGQQLGIVPTIEALKMARDQGIDLVEVAPQAKPPVCKILDYGKFKFEQEKNARDSRKKQKLLKLKEVRMQPKIEIHDLEFKTRQIKEFLEHGSKVKVTIRFRGRELAHTDRGKLVLDRILELLDTPHVVDRKPMMEGRFMSMILSPGSRAK</sequence>
<evidence type="ECO:0000256" key="3">
    <source>
        <dbReference type="ARBA" id="ARBA00022540"/>
    </source>
</evidence>
<dbReference type="GO" id="GO:0005829">
    <property type="term" value="C:cytosol"/>
    <property type="evidence" value="ECO:0007669"/>
    <property type="project" value="TreeGrafter"/>
</dbReference>
<evidence type="ECO:0000256" key="5">
    <source>
        <dbReference type="HAMAP-Rule" id="MF_00080"/>
    </source>
</evidence>
<comment type="function">
    <text evidence="5 7">IF-3 binds to the 30S ribosomal subunit and shifts the equilibrium between 70S ribosomes and their 50S and 30S subunits in favor of the free subunits, thus enhancing the availability of 30S subunits on which protein synthesis initiation begins.</text>
</comment>
<dbReference type="InterPro" id="IPR019813">
    <property type="entry name" value="Translation_initiation_fac3_CS"/>
</dbReference>
<dbReference type="GO" id="GO:0043022">
    <property type="term" value="F:ribosome binding"/>
    <property type="evidence" value="ECO:0007669"/>
    <property type="project" value="UniProtKB-ARBA"/>
</dbReference>
<evidence type="ECO:0000256" key="1">
    <source>
        <dbReference type="ARBA" id="ARBA00005439"/>
    </source>
</evidence>
<dbReference type="Gene3D" id="3.10.20.80">
    <property type="entry name" value="Translation initiation factor 3 (IF-3), N-terminal domain"/>
    <property type="match status" value="1"/>
</dbReference>
<keyword evidence="11" id="KW-1185">Reference proteome</keyword>
<dbReference type="AlphaFoldDB" id="A0A2S4JWP6"/>
<dbReference type="PANTHER" id="PTHR10938">
    <property type="entry name" value="TRANSLATION INITIATION FACTOR IF-3"/>
    <property type="match status" value="1"/>
</dbReference>
<dbReference type="FunFam" id="3.30.110.10:FF:000001">
    <property type="entry name" value="Translation initiation factor IF-3"/>
    <property type="match status" value="1"/>
</dbReference>
<dbReference type="SUPFAM" id="SSF54364">
    <property type="entry name" value="Translation initiation factor IF3, N-terminal domain"/>
    <property type="match status" value="1"/>
</dbReference>
<keyword evidence="2 5" id="KW-0963">Cytoplasm</keyword>
<name>A0A2S4JWP6_9SPIO</name>
<dbReference type="FunFam" id="3.10.20.80:FF:000001">
    <property type="entry name" value="Translation initiation factor IF-3"/>
    <property type="match status" value="1"/>
</dbReference>
<dbReference type="PANTHER" id="PTHR10938:SF0">
    <property type="entry name" value="TRANSLATION INITIATION FACTOR IF-3, MITOCHONDRIAL"/>
    <property type="match status" value="1"/>
</dbReference>
<dbReference type="GO" id="GO:0016020">
    <property type="term" value="C:membrane"/>
    <property type="evidence" value="ECO:0007669"/>
    <property type="project" value="TreeGrafter"/>
</dbReference>
<dbReference type="InterPro" id="IPR036788">
    <property type="entry name" value="T_IF-3_C_sf"/>
</dbReference>
<dbReference type="GO" id="GO:0032790">
    <property type="term" value="P:ribosome disassembly"/>
    <property type="evidence" value="ECO:0007669"/>
    <property type="project" value="TreeGrafter"/>
</dbReference>
<dbReference type="NCBIfam" id="TIGR00168">
    <property type="entry name" value="infC"/>
    <property type="match status" value="1"/>
</dbReference>
<dbReference type="Pfam" id="PF00707">
    <property type="entry name" value="IF3_C"/>
    <property type="match status" value="1"/>
</dbReference>
<dbReference type="InterPro" id="IPR019814">
    <property type="entry name" value="Translation_initiation_fac_3_N"/>
</dbReference>
<reference evidence="11" key="1">
    <citation type="submission" date="2015-12" db="EMBL/GenBank/DDBJ databases">
        <authorList>
            <person name="Lodha T.D."/>
            <person name="Chintalapati S."/>
            <person name="Chintalapati V.R."/>
            <person name="Sravanthi T."/>
        </authorList>
    </citation>
    <scope>NUCLEOTIDE SEQUENCE [LARGE SCALE GENOMIC DNA]</scope>
    <source>
        <strain evidence="11">JC133</strain>
    </source>
</reference>
<dbReference type="Proteomes" id="UP000237350">
    <property type="component" value="Unassembled WGS sequence"/>
</dbReference>
<dbReference type="OrthoDB" id="9806014at2"/>
<keyword evidence="3 5" id="KW-0396">Initiation factor</keyword>
<evidence type="ECO:0000259" key="9">
    <source>
        <dbReference type="Pfam" id="PF05198"/>
    </source>
</evidence>
<evidence type="ECO:0000259" key="8">
    <source>
        <dbReference type="Pfam" id="PF00707"/>
    </source>
</evidence>
<evidence type="ECO:0000256" key="7">
    <source>
        <dbReference type="RuleBase" id="RU000646"/>
    </source>
</evidence>
<dbReference type="InterPro" id="IPR019815">
    <property type="entry name" value="Translation_initiation_fac_3_C"/>
</dbReference>
<accession>A0A2S4JWP6</accession>
<dbReference type="InterPro" id="IPR036787">
    <property type="entry name" value="T_IF-3_N_sf"/>
</dbReference>
<evidence type="ECO:0000256" key="2">
    <source>
        <dbReference type="ARBA" id="ARBA00022490"/>
    </source>
</evidence>
<comment type="subunit">
    <text evidence="5 7">Monomer.</text>
</comment>
<dbReference type="Pfam" id="PF05198">
    <property type="entry name" value="IF3_N"/>
    <property type="match status" value="1"/>
</dbReference>
<dbReference type="SUPFAM" id="SSF55200">
    <property type="entry name" value="Translation initiation factor IF3, C-terminal domain"/>
    <property type="match status" value="1"/>
</dbReference>
<feature type="domain" description="Translation initiation factor 3 N-terminal" evidence="9">
    <location>
        <begin position="8"/>
        <end position="76"/>
    </location>
</feature>
<proteinExistence type="inferred from homology"/>
<keyword evidence="4 5" id="KW-0648">Protein biosynthesis</keyword>
<comment type="caution">
    <text evidence="10">The sequence shown here is derived from an EMBL/GenBank/DDBJ whole genome shotgun (WGS) entry which is preliminary data.</text>
</comment>
<evidence type="ECO:0000256" key="6">
    <source>
        <dbReference type="NCBIfam" id="TIGR00168"/>
    </source>
</evidence>
<dbReference type="HAMAP" id="MF_00080">
    <property type="entry name" value="IF_3"/>
    <property type="match status" value="1"/>
</dbReference>
<protein>
    <recommendedName>
        <fullName evidence="5 6">Translation initiation factor IF-3</fullName>
    </recommendedName>
</protein>
<dbReference type="Gene3D" id="3.30.110.10">
    <property type="entry name" value="Translation initiation factor 3 (IF-3), C-terminal domain"/>
    <property type="match status" value="1"/>
</dbReference>
<organism evidence="10 11">
    <name type="scientific">Alkalispirochaeta sphaeroplastigenens</name>
    <dbReference type="NCBI Taxonomy" id="1187066"/>
    <lineage>
        <taxon>Bacteria</taxon>
        <taxon>Pseudomonadati</taxon>
        <taxon>Spirochaetota</taxon>
        <taxon>Spirochaetia</taxon>
        <taxon>Spirochaetales</taxon>
        <taxon>Spirochaetaceae</taxon>
        <taxon>Alkalispirochaeta</taxon>
    </lineage>
</organism>
<dbReference type="RefSeq" id="WP_103679721.1">
    <property type="nucleotide sequence ID" value="NZ_LPWH01000051.1"/>
</dbReference>
<evidence type="ECO:0000313" key="10">
    <source>
        <dbReference type="EMBL" id="POR03959.1"/>
    </source>
</evidence>
<gene>
    <name evidence="5" type="primary">infC</name>
    <name evidence="10" type="ORF">AU468_04650</name>
</gene>
<evidence type="ECO:0000256" key="4">
    <source>
        <dbReference type="ARBA" id="ARBA00022917"/>
    </source>
</evidence>
<comment type="similarity">
    <text evidence="1 5 7">Belongs to the IF-3 family.</text>
</comment>
<dbReference type="PROSITE" id="PS00938">
    <property type="entry name" value="IF3"/>
    <property type="match status" value="1"/>
</dbReference>
<feature type="domain" description="Translation initiation factor 3 C-terminal" evidence="8">
    <location>
        <begin position="85"/>
        <end position="168"/>
    </location>
</feature>